<dbReference type="OrthoDB" id="9811997at2"/>
<accession>F1TFK6</accession>
<gene>
    <name evidence="2" type="ORF">Cpap_1277</name>
</gene>
<evidence type="ECO:0000313" key="3">
    <source>
        <dbReference type="Proteomes" id="UP000003860"/>
    </source>
</evidence>
<comment type="caution">
    <text evidence="2">The sequence shown here is derived from an EMBL/GenBank/DDBJ whole genome shotgun (WGS) entry which is preliminary data.</text>
</comment>
<keyword evidence="3" id="KW-1185">Reference proteome</keyword>
<reference evidence="2" key="1">
    <citation type="submission" date="2009-07" db="EMBL/GenBank/DDBJ databases">
        <authorList>
            <consortium name="US DOE Joint Genome Institute (JGI-PGF)"/>
            <person name="Lucas S."/>
            <person name="Copeland A."/>
            <person name="Lapidus A."/>
            <person name="Glavina del Rio T."/>
            <person name="Tice H."/>
            <person name="Bruce D."/>
            <person name="Goodwin L."/>
            <person name="Pitluck S."/>
            <person name="Larimer F."/>
            <person name="Land M.L."/>
            <person name="Mouttaki H."/>
            <person name="He Z."/>
            <person name="Zhou J."/>
            <person name="Hemme C.L."/>
        </authorList>
    </citation>
    <scope>NUCLEOTIDE SEQUENCE</scope>
    <source>
        <strain evidence="2">DSM 2782</strain>
    </source>
</reference>
<dbReference type="AlphaFoldDB" id="F1TFK6"/>
<evidence type="ECO:0000256" key="1">
    <source>
        <dbReference type="SAM" id="MobiDB-lite"/>
    </source>
</evidence>
<name>F1TFK6_9FIRM</name>
<dbReference type="STRING" id="588581.Cpap_1277"/>
<sequence length="96" mass="11690">MIDYNSKRWERKREHILKRDGYMCQESKRYGKRIDADMVHHIWPADEYPEYVWEDWNLISLANSVHNKMHDRLTKKLTPLGEALRKRTPPPKDKNN</sequence>
<proteinExistence type="predicted"/>
<feature type="region of interest" description="Disordered" evidence="1">
    <location>
        <begin position="76"/>
        <end position="96"/>
    </location>
</feature>
<dbReference type="Proteomes" id="UP000003860">
    <property type="component" value="Unassembled WGS sequence"/>
</dbReference>
<protein>
    <submittedName>
        <fullName evidence="2">HNH nuclease</fullName>
    </submittedName>
</protein>
<dbReference type="EMBL" id="ACXX02000011">
    <property type="protein sequence ID" value="EGD46738.1"/>
    <property type="molecule type" value="Genomic_DNA"/>
</dbReference>
<evidence type="ECO:0000313" key="2">
    <source>
        <dbReference type="EMBL" id="EGD46738.1"/>
    </source>
</evidence>
<dbReference type="eggNOG" id="COG1403">
    <property type="taxonomic scope" value="Bacteria"/>
</dbReference>
<reference evidence="2" key="2">
    <citation type="submission" date="2011-01" db="EMBL/GenBank/DDBJ databases">
        <title>The Non-contiguous Finished genome of Clostridium papyrosolvens.</title>
        <authorList>
            <person name="Lucas S."/>
            <person name="Copeland A."/>
            <person name="Lapidus A."/>
            <person name="Cheng J.-F."/>
            <person name="Goodwin L."/>
            <person name="Pitluck S."/>
            <person name="Misra M."/>
            <person name="Chertkov O."/>
            <person name="Detter J.C."/>
            <person name="Han C."/>
            <person name="Tapia R."/>
            <person name="Land M."/>
            <person name="Hauser L."/>
            <person name="Kyrpides N."/>
            <person name="Ivanova N."/>
            <person name="Pagani I."/>
            <person name="Mouttaki H."/>
            <person name="He Z."/>
            <person name="Zhou J."/>
            <person name="Hemme C.L."/>
            <person name="Woyke T."/>
        </authorList>
    </citation>
    <scope>NUCLEOTIDE SEQUENCE [LARGE SCALE GENOMIC DNA]</scope>
    <source>
        <strain evidence="2">DSM 2782</strain>
    </source>
</reference>
<organism evidence="2 3">
    <name type="scientific">Ruminiclostridium papyrosolvens DSM 2782</name>
    <dbReference type="NCBI Taxonomy" id="588581"/>
    <lineage>
        <taxon>Bacteria</taxon>
        <taxon>Bacillati</taxon>
        <taxon>Bacillota</taxon>
        <taxon>Clostridia</taxon>
        <taxon>Eubacteriales</taxon>
        <taxon>Oscillospiraceae</taxon>
        <taxon>Ruminiclostridium</taxon>
    </lineage>
</organism>
<dbReference type="RefSeq" id="WP_004620725.1">
    <property type="nucleotide sequence ID" value="NZ_ACXX02000011.1"/>
</dbReference>